<evidence type="ECO:0000256" key="4">
    <source>
        <dbReference type="ARBA" id="ARBA00008236"/>
    </source>
</evidence>
<dbReference type="Proteomes" id="UP000729290">
    <property type="component" value="Unassembled WGS sequence"/>
</dbReference>
<evidence type="ECO:0000256" key="3">
    <source>
        <dbReference type="ARBA" id="ARBA00001947"/>
    </source>
</evidence>
<name>A0ABS2G8A8_9FIRM</name>
<keyword evidence="9" id="KW-0482">Metalloprotease</keyword>
<evidence type="ECO:0000313" key="11">
    <source>
        <dbReference type="Proteomes" id="UP000729290"/>
    </source>
</evidence>
<evidence type="ECO:0000313" key="10">
    <source>
        <dbReference type="EMBL" id="MBM6876803.1"/>
    </source>
</evidence>
<dbReference type="Gene3D" id="3.40.1830.10">
    <property type="entry name" value="Thermophilic metalloprotease (M29)"/>
    <property type="match status" value="1"/>
</dbReference>
<reference evidence="10 11" key="1">
    <citation type="journal article" date="2021" name="Sci. Rep.">
        <title>The distribution of antibiotic resistance genes in chicken gut microbiota commensals.</title>
        <authorList>
            <person name="Juricova H."/>
            <person name="Matiasovicova J."/>
            <person name="Kubasova T."/>
            <person name="Cejkova D."/>
            <person name="Rychlik I."/>
        </authorList>
    </citation>
    <scope>NUCLEOTIDE SEQUENCE [LARGE SCALE GENOMIC DNA]</scope>
    <source>
        <strain evidence="10 11">An431b</strain>
    </source>
</reference>
<dbReference type="EMBL" id="JACSNV010000001">
    <property type="protein sequence ID" value="MBM6876803.1"/>
    <property type="molecule type" value="Genomic_DNA"/>
</dbReference>
<evidence type="ECO:0000256" key="1">
    <source>
        <dbReference type="ARBA" id="ARBA00001941"/>
    </source>
</evidence>
<evidence type="ECO:0000256" key="9">
    <source>
        <dbReference type="ARBA" id="ARBA00023049"/>
    </source>
</evidence>
<dbReference type="InterPro" id="IPR035097">
    <property type="entry name" value="M29_N-terminal"/>
</dbReference>
<dbReference type="InterPro" id="IPR052170">
    <property type="entry name" value="M29_Exopeptidase"/>
</dbReference>
<sequence>MKDQRLEKLAEVLVSYSTEVKPGDKVAISAEDAALPFVKAVARAAVKKGALVEYYVDLPDVDAELLKNGTAEQYARPNIRFGACASSDVWISAWGSENTKTMQSVPPERLKERRLANKENRKIYSSRMGSGELRWCGTQFPTNGDAQNAGMSLEEYEDFVYAAGFLNEDDPVAKWKEMAAWQERWVSWLDGKKELHILSEDTDIRVKVEGRKWINCCGQENFPDGEIFTSPVEDGVDGYITFSYPSILNGHEFEKVRLTVEKGRIVEARCADAKKNETLLSYVDTDEGSRYFGEVAIGTNYGIQRHTKNILFDEKIGGSMHMAIGEAFPEAGGKNTSAIHWDMINDMTKAGKIYADGILFYVNGKFLEEVL</sequence>
<keyword evidence="8" id="KW-0378">Hydrolase</keyword>
<comment type="cofactor">
    <cofactor evidence="2">
        <name>Mg(2+)</name>
        <dbReference type="ChEBI" id="CHEBI:18420"/>
    </cofactor>
</comment>
<accession>A0ABS2G8A8</accession>
<dbReference type="Pfam" id="PF02073">
    <property type="entry name" value="Peptidase_M29"/>
    <property type="match status" value="1"/>
</dbReference>
<protein>
    <submittedName>
        <fullName evidence="10">Aminopeptidase</fullName>
    </submittedName>
</protein>
<evidence type="ECO:0000256" key="6">
    <source>
        <dbReference type="ARBA" id="ARBA00022670"/>
    </source>
</evidence>
<proteinExistence type="inferred from homology"/>
<comment type="caution">
    <text evidence="10">The sequence shown here is derived from an EMBL/GenBank/DDBJ whole genome shotgun (WGS) entry which is preliminary data.</text>
</comment>
<evidence type="ECO:0000256" key="7">
    <source>
        <dbReference type="ARBA" id="ARBA00022723"/>
    </source>
</evidence>
<keyword evidence="7" id="KW-0479">Metal-binding</keyword>
<gene>
    <name evidence="10" type="ORF">H9X83_01325</name>
</gene>
<evidence type="ECO:0000256" key="2">
    <source>
        <dbReference type="ARBA" id="ARBA00001946"/>
    </source>
</evidence>
<evidence type="ECO:0000256" key="5">
    <source>
        <dbReference type="ARBA" id="ARBA00022438"/>
    </source>
</evidence>
<keyword evidence="5 10" id="KW-0031">Aminopeptidase</keyword>
<comment type="cofactor">
    <cofactor evidence="1">
        <name>Co(2+)</name>
        <dbReference type="ChEBI" id="CHEBI:48828"/>
    </cofactor>
</comment>
<dbReference type="PANTHER" id="PTHR34448">
    <property type="entry name" value="AMINOPEPTIDASE"/>
    <property type="match status" value="1"/>
</dbReference>
<dbReference type="InterPro" id="IPR000787">
    <property type="entry name" value="Peptidase_M29"/>
</dbReference>
<dbReference type="RefSeq" id="WP_205132290.1">
    <property type="nucleotide sequence ID" value="NZ_JACSNT010000001.1"/>
</dbReference>
<keyword evidence="11" id="KW-1185">Reference proteome</keyword>
<dbReference type="GO" id="GO:0004177">
    <property type="term" value="F:aminopeptidase activity"/>
    <property type="evidence" value="ECO:0007669"/>
    <property type="project" value="UniProtKB-KW"/>
</dbReference>
<dbReference type="PANTHER" id="PTHR34448:SF1">
    <property type="entry name" value="BLL6088 PROTEIN"/>
    <property type="match status" value="1"/>
</dbReference>
<keyword evidence="6" id="KW-0645">Protease</keyword>
<organism evidence="10 11">
    <name type="scientific">Anaerotignum lactatifermentans</name>
    <dbReference type="NCBI Taxonomy" id="160404"/>
    <lineage>
        <taxon>Bacteria</taxon>
        <taxon>Bacillati</taxon>
        <taxon>Bacillota</taxon>
        <taxon>Clostridia</taxon>
        <taxon>Lachnospirales</taxon>
        <taxon>Anaerotignaceae</taxon>
        <taxon>Anaerotignum</taxon>
    </lineage>
</organism>
<dbReference type="SUPFAM" id="SSF144052">
    <property type="entry name" value="Thermophilic metalloprotease-like"/>
    <property type="match status" value="1"/>
</dbReference>
<comment type="similarity">
    <text evidence="4">Belongs to the peptidase M29 family.</text>
</comment>
<evidence type="ECO:0000256" key="8">
    <source>
        <dbReference type="ARBA" id="ARBA00022801"/>
    </source>
</evidence>
<comment type="cofactor">
    <cofactor evidence="3">
        <name>Zn(2+)</name>
        <dbReference type="ChEBI" id="CHEBI:29105"/>
    </cofactor>
</comment>